<dbReference type="EMBL" id="QFYQ01000001">
    <property type="protein sequence ID" value="RAK53321.1"/>
    <property type="molecule type" value="Genomic_DNA"/>
</dbReference>
<dbReference type="GO" id="GO:0016747">
    <property type="term" value="F:acyltransferase activity, transferring groups other than amino-acyl groups"/>
    <property type="evidence" value="ECO:0007669"/>
    <property type="project" value="InterPro"/>
</dbReference>
<dbReference type="SUPFAM" id="SSF55729">
    <property type="entry name" value="Acyl-CoA N-acyltransferases (Nat)"/>
    <property type="match status" value="1"/>
</dbReference>
<sequence length="181" mass="19999">MCAIEVMSQVTPVIATERLILRGPVRGDETAIARLAGDPSVANQTASMPHPFSDADAEAAIERSFALDWGEEAEFAIEHRNFGLVGMLGFKPSKLGRAELNCWIGRPYWNRGYATEAVRGALKWVKRDWRRRLVVAGHFADNPASGQVLCKAGFLYTGDVEMKPAPARGREVPTRMMVWLA</sequence>
<evidence type="ECO:0000313" key="2">
    <source>
        <dbReference type="EMBL" id="RAK53321.1"/>
    </source>
</evidence>
<dbReference type="Gene3D" id="3.40.630.30">
    <property type="match status" value="1"/>
</dbReference>
<reference evidence="3" key="1">
    <citation type="submission" date="2018-05" db="EMBL/GenBank/DDBJ databases">
        <authorList>
            <person name="Li X."/>
        </authorList>
    </citation>
    <scope>NUCLEOTIDE SEQUENCE [LARGE SCALE GENOMIC DNA]</scope>
    <source>
        <strain evidence="3">LX32</strain>
    </source>
</reference>
<dbReference type="InterPro" id="IPR000182">
    <property type="entry name" value="GNAT_dom"/>
</dbReference>
<dbReference type="Pfam" id="PF13302">
    <property type="entry name" value="Acetyltransf_3"/>
    <property type="match status" value="1"/>
</dbReference>
<keyword evidence="3" id="KW-1185">Reference proteome</keyword>
<accession>A0A328AFB7</accession>
<feature type="domain" description="N-acetyltransferase" evidence="1">
    <location>
        <begin position="18"/>
        <end position="154"/>
    </location>
</feature>
<dbReference type="OrthoDB" id="9804153at2"/>
<evidence type="ECO:0000313" key="3">
    <source>
        <dbReference type="Proteomes" id="UP000249254"/>
    </source>
</evidence>
<comment type="caution">
    <text evidence="2">The sequence shown here is derived from an EMBL/GenBank/DDBJ whole genome shotgun (WGS) entry which is preliminary data.</text>
</comment>
<proteinExistence type="predicted"/>
<gene>
    <name evidence="2" type="ORF">DJ017_01640</name>
</gene>
<dbReference type="InterPro" id="IPR051531">
    <property type="entry name" value="N-acetyltransferase"/>
</dbReference>
<organism evidence="2 3">
    <name type="scientific">Phenylobacterium soli</name>
    <dbReference type="NCBI Taxonomy" id="2170551"/>
    <lineage>
        <taxon>Bacteria</taxon>
        <taxon>Pseudomonadati</taxon>
        <taxon>Pseudomonadota</taxon>
        <taxon>Alphaproteobacteria</taxon>
        <taxon>Caulobacterales</taxon>
        <taxon>Caulobacteraceae</taxon>
        <taxon>Phenylobacterium</taxon>
    </lineage>
</organism>
<protein>
    <submittedName>
        <fullName evidence="2">N-acetyltransferase</fullName>
    </submittedName>
</protein>
<keyword evidence="2" id="KW-0808">Transferase</keyword>
<dbReference type="RefSeq" id="WP_111527073.1">
    <property type="nucleotide sequence ID" value="NZ_JBHRSG010000001.1"/>
</dbReference>
<evidence type="ECO:0000259" key="1">
    <source>
        <dbReference type="Pfam" id="PF13302"/>
    </source>
</evidence>
<dbReference type="PANTHER" id="PTHR43792">
    <property type="entry name" value="GNAT FAMILY, PUTATIVE (AFU_ORTHOLOGUE AFUA_3G00765)-RELATED-RELATED"/>
    <property type="match status" value="1"/>
</dbReference>
<dbReference type="Proteomes" id="UP000249254">
    <property type="component" value="Unassembled WGS sequence"/>
</dbReference>
<name>A0A328AFB7_9CAUL</name>
<dbReference type="InterPro" id="IPR016181">
    <property type="entry name" value="Acyl_CoA_acyltransferase"/>
</dbReference>
<dbReference type="AlphaFoldDB" id="A0A328AFB7"/>